<dbReference type="InterPro" id="IPR026461">
    <property type="entry name" value="Trfase_2_rSAM/seldom_assoc"/>
</dbReference>
<dbReference type="CAZy" id="GT2">
    <property type="family name" value="Glycosyltransferase Family 2"/>
</dbReference>
<evidence type="ECO:0000259" key="6">
    <source>
        <dbReference type="Pfam" id="PF00535"/>
    </source>
</evidence>
<dbReference type="HOGENOM" id="CLU_025996_17_3_5"/>
<dbReference type="GO" id="GO:0016757">
    <property type="term" value="F:glycosyltransferase activity"/>
    <property type="evidence" value="ECO:0007669"/>
    <property type="project" value="UniProtKB-KW"/>
</dbReference>
<dbReference type="CDD" id="cd02522">
    <property type="entry name" value="GT_2_like_a"/>
    <property type="match status" value="1"/>
</dbReference>
<dbReference type="STRING" id="349163.Acry_2212"/>
<dbReference type="InterPro" id="IPR029044">
    <property type="entry name" value="Nucleotide-diphossugar_trans"/>
</dbReference>
<feature type="domain" description="Glycosyltransferase 2-like" evidence="6">
    <location>
        <begin position="27"/>
        <end position="150"/>
    </location>
</feature>
<sequence length="247" mass="27113">MSQPNRAGRRKSPIGRDACLQADAHVTVVIPTLDEGHRIGALLAVLAGAPALVARIVVSDGGSVDDTVSIARRHGAEVVTGRPGRGGQLRRGAERIADGWIWLLHADSELPPGWAESLRDTLARADPARAYYGRLRFASGDIRARIVERLAGWRCRVFRLPYGDQSLLIHARLLAALDGVPDLKLMEDVALARRLGRRLAPMDLVIGTSARTYQRDGWFRRAAGNLIRLALFLAGRDPVRLAKTYRR</sequence>
<dbReference type="SUPFAM" id="SSF53448">
    <property type="entry name" value="Nucleotide-diphospho-sugar transferases"/>
    <property type="match status" value="1"/>
</dbReference>
<dbReference type="Proteomes" id="UP000000245">
    <property type="component" value="Chromosome"/>
</dbReference>
<proteinExistence type="predicted"/>
<keyword evidence="5" id="KW-0472">Membrane</keyword>
<keyword evidence="2" id="KW-1003">Cell membrane</keyword>
<reference evidence="7 8" key="1">
    <citation type="submission" date="2007-05" db="EMBL/GenBank/DDBJ databases">
        <title>Complete sequence of chromosome of Acidiphilium cryptum JF-5.</title>
        <authorList>
            <consortium name="US DOE Joint Genome Institute"/>
            <person name="Copeland A."/>
            <person name="Lucas S."/>
            <person name="Lapidus A."/>
            <person name="Barry K."/>
            <person name="Detter J.C."/>
            <person name="Glavina del Rio T."/>
            <person name="Hammon N."/>
            <person name="Israni S."/>
            <person name="Dalin E."/>
            <person name="Tice H."/>
            <person name="Pitluck S."/>
            <person name="Sims D."/>
            <person name="Brettin T."/>
            <person name="Bruce D."/>
            <person name="Han C."/>
            <person name="Schmutz J."/>
            <person name="Larimer F."/>
            <person name="Land M."/>
            <person name="Hauser L."/>
            <person name="Kyrpides N."/>
            <person name="Kim E."/>
            <person name="Magnuson T."/>
            <person name="Richardson P."/>
        </authorList>
    </citation>
    <scope>NUCLEOTIDE SEQUENCE [LARGE SCALE GENOMIC DNA]</scope>
    <source>
        <strain evidence="7 8">JF-5</strain>
    </source>
</reference>
<name>A5G0M8_ACICJ</name>
<accession>A5G0M8</accession>
<evidence type="ECO:0000256" key="1">
    <source>
        <dbReference type="ARBA" id="ARBA00004236"/>
    </source>
</evidence>
<dbReference type="eggNOG" id="COG1216">
    <property type="taxonomic scope" value="Bacteria"/>
</dbReference>
<dbReference type="AlphaFoldDB" id="A5G0M8"/>
<dbReference type="PANTHER" id="PTHR43646:SF2">
    <property type="entry name" value="GLYCOSYLTRANSFERASE 2-LIKE DOMAIN-CONTAINING PROTEIN"/>
    <property type="match status" value="1"/>
</dbReference>
<dbReference type="Pfam" id="PF00535">
    <property type="entry name" value="Glycos_transf_2"/>
    <property type="match status" value="1"/>
</dbReference>
<evidence type="ECO:0000313" key="7">
    <source>
        <dbReference type="EMBL" id="ABQ31410.1"/>
    </source>
</evidence>
<dbReference type="EMBL" id="CP000697">
    <property type="protein sequence ID" value="ABQ31410.1"/>
    <property type="molecule type" value="Genomic_DNA"/>
</dbReference>
<evidence type="ECO:0000256" key="2">
    <source>
        <dbReference type="ARBA" id="ARBA00022475"/>
    </source>
</evidence>
<organism evidence="7 8">
    <name type="scientific">Acidiphilium cryptum (strain JF-5)</name>
    <dbReference type="NCBI Taxonomy" id="349163"/>
    <lineage>
        <taxon>Bacteria</taxon>
        <taxon>Pseudomonadati</taxon>
        <taxon>Pseudomonadota</taxon>
        <taxon>Alphaproteobacteria</taxon>
        <taxon>Acetobacterales</taxon>
        <taxon>Acidocellaceae</taxon>
        <taxon>Acidiphilium</taxon>
    </lineage>
</organism>
<comment type="subcellular location">
    <subcellularLocation>
        <location evidence="1">Cell membrane</location>
    </subcellularLocation>
</comment>
<dbReference type="KEGG" id="acr:Acry_2212"/>
<keyword evidence="3" id="KW-0328">Glycosyltransferase</keyword>
<protein>
    <submittedName>
        <fullName evidence="7">Glycosyl transferase, family 2</fullName>
    </submittedName>
</protein>
<keyword evidence="8" id="KW-1185">Reference proteome</keyword>
<evidence type="ECO:0000256" key="4">
    <source>
        <dbReference type="ARBA" id="ARBA00022679"/>
    </source>
</evidence>
<evidence type="ECO:0000256" key="5">
    <source>
        <dbReference type="ARBA" id="ARBA00023136"/>
    </source>
</evidence>
<keyword evidence="4 7" id="KW-0808">Transferase</keyword>
<dbReference type="Gene3D" id="3.90.550.10">
    <property type="entry name" value="Spore Coat Polysaccharide Biosynthesis Protein SpsA, Chain A"/>
    <property type="match status" value="1"/>
</dbReference>
<evidence type="ECO:0000256" key="3">
    <source>
        <dbReference type="ARBA" id="ARBA00022676"/>
    </source>
</evidence>
<dbReference type="InterPro" id="IPR001173">
    <property type="entry name" value="Glyco_trans_2-like"/>
</dbReference>
<gene>
    <name evidence="7" type="ordered locus">Acry_2212</name>
</gene>
<evidence type="ECO:0000313" key="8">
    <source>
        <dbReference type="Proteomes" id="UP000000245"/>
    </source>
</evidence>
<dbReference type="GO" id="GO:0005886">
    <property type="term" value="C:plasma membrane"/>
    <property type="evidence" value="ECO:0007669"/>
    <property type="project" value="UniProtKB-SubCell"/>
</dbReference>
<dbReference type="PANTHER" id="PTHR43646">
    <property type="entry name" value="GLYCOSYLTRANSFERASE"/>
    <property type="match status" value="1"/>
</dbReference>